<gene>
    <name evidence="4" type="ORF">AKJ38_04120</name>
</gene>
<evidence type="ECO:0000256" key="1">
    <source>
        <dbReference type="ARBA" id="ARBA00022679"/>
    </source>
</evidence>
<dbReference type="GO" id="GO:0004596">
    <property type="term" value="F:protein-N-terminal amino-acid acetyltransferase activity"/>
    <property type="evidence" value="ECO:0007669"/>
    <property type="project" value="InterPro"/>
</dbReference>
<dbReference type="PROSITE" id="PS51186">
    <property type="entry name" value="GNAT"/>
    <property type="match status" value="1"/>
</dbReference>
<sequence length="151" mass="16956">MVTQKIISVRDVEPEDLPIIHEIAEESFKDPYPLSLLKHIYETKPEGFMAAEIGGEIVGYLIGLVRWSDVGHILAIAVDELHREKGVGSALLINAIDRLKNNGANRIRLEVRVSNEIAQEFYGKIGFKPRKVVPAYYSDGEDAVSMEYKCK</sequence>
<dbReference type="InterPro" id="IPR045047">
    <property type="entry name" value="Ard1-like"/>
</dbReference>
<dbReference type="NCBIfam" id="TIGR01575">
    <property type="entry name" value="rimI"/>
    <property type="match status" value="1"/>
</dbReference>
<dbReference type="AlphaFoldDB" id="A0A133UP91"/>
<proteinExistence type="predicted"/>
<dbReference type="GO" id="GO:0031415">
    <property type="term" value="C:NatA complex"/>
    <property type="evidence" value="ECO:0007669"/>
    <property type="project" value="InterPro"/>
</dbReference>
<dbReference type="CDD" id="cd04301">
    <property type="entry name" value="NAT_SF"/>
    <property type="match status" value="1"/>
</dbReference>
<dbReference type="Pfam" id="PF00583">
    <property type="entry name" value="Acetyltransf_1"/>
    <property type="match status" value="1"/>
</dbReference>
<dbReference type="InterPro" id="IPR016181">
    <property type="entry name" value="Acyl_CoA_acyltransferase"/>
</dbReference>
<keyword evidence="5" id="KW-1185">Reference proteome</keyword>
<dbReference type="InterPro" id="IPR017255">
    <property type="entry name" value="AcTrfase_GNAT_prd"/>
</dbReference>
<feature type="domain" description="N-acetyltransferase" evidence="3">
    <location>
        <begin position="7"/>
        <end position="151"/>
    </location>
</feature>
<evidence type="ECO:0000256" key="2">
    <source>
        <dbReference type="ARBA" id="ARBA00023315"/>
    </source>
</evidence>
<comment type="caution">
    <text evidence="4">The sequence shown here is derived from an EMBL/GenBank/DDBJ whole genome shotgun (WGS) entry which is preliminary data.</text>
</comment>
<keyword evidence="2" id="KW-0012">Acyltransferase</keyword>
<dbReference type="SUPFAM" id="SSF55729">
    <property type="entry name" value="Acyl-CoA N-acyltransferases (Nat)"/>
    <property type="match status" value="1"/>
</dbReference>
<dbReference type="Proteomes" id="UP000070414">
    <property type="component" value="Unassembled WGS sequence"/>
</dbReference>
<evidence type="ECO:0000313" key="5">
    <source>
        <dbReference type="Proteomes" id="UP000070414"/>
    </source>
</evidence>
<dbReference type="PANTHER" id="PTHR23091">
    <property type="entry name" value="N-TERMINAL ACETYLTRANSFERASE"/>
    <property type="match status" value="1"/>
</dbReference>
<dbReference type="EMBL" id="LHXS01000101">
    <property type="protein sequence ID" value="KXA96001.1"/>
    <property type="molecule type" value="Genomic_DNA"/>
</dbReference>
<name>A0A133UP91_9EURY</name>
<evidence type="ECO:0000259" key="3">
    <source>
        <dbReference type="PROSITE" id="PS51186"/>
    </source>
</evidence>
<accession>A0A133UP91</accession>
<evidence type="ECO:0000313" key="4">
    <source>
        <dbReference type="EMBL" id="KXA96001.1"/>
    </source>
</evidence>
<dbReference type="PANTHER" id="PTHR23091:SF4">
    <property type="entry name" value="N-TERMINAL AMINO-ACID N(ALPHA)-ACETYLTRANSFERASE NATA"/>
    <property type="match status" value="1"/>
</dbReference>
<dbReference type="Gene3D" id="3.40.630.30">
    <property type="match status" value="1"/>
</dbReference>
<dbReference type="PIRSF" id="PIRSF037663">
    <property type="entry name" value="Acetyltransf_GNAT_prd"/>
    <property type="match status" value="1"/>
</dbReference>
<keyword evidence="1" id="KW-0808">Transferase</keyword>
<dbReference type="InterPro" id="IPR006464">
    <property type="entry name" value="AcTrfase_RimI/Ard1"/>
</dbReference>
<protein>
    <recommendedName>
        <fullName evidence="3">N-acetyltransferase domain-containing protein</fullName>
    </recommendedName>
</protein>
<organism evidence="4 5">
    <name type="scientific">candidate division MSBL1 archaeon SCGC-AAA259I14</name>
    <dbReference type="NCBI Taxonomy" id="1698268"/>
    <lineage>
        <taxon>Archaea</taxon>
        <taxon>Methanobacteriati</taxon>
        <taxon>Methanobacteriota</taxon>
        <taxon>candidate division MSBL1</taxon>
    </lineage>
</organism>
<reference evidence="4 5" key="1">
    <citation type="journal article" date="2016" name="Sci. Rep.">
        <title>Metabolic traits of an uncultured archaeal lineage -MSBL1- from brine pools of the Red Sea.</title>
        <authorList>
            <person name="Mwirichia R."/>
            <person name="Alam I."/>
            <person name="Rashid M."/>
            <person name="Vinu M."/>
            <person name="Ba-Alawi W."/>
            <person name="Anthony Kamau A."/>
            <person name="Kamanda Ngugi D."/>
            <person name="Goker M."/>
            <person name="Klenk H.P."/>
            <person name="Bajic V."/>
            <person name="Stingl U."/>
        </authorList>
    </citation>
    <scope>NUCLEOTIDE SEQUENCE [LARGE SCALE GENOMIC DNA]</scope>
    <source>
        <strain evidence="4">SCGC-AAA259I14</strain>
    </source>
</reference>
<dbReference type="InterPro" id="IPR000182">
    <property type="entry name" value="GNAT_dom"/>
</dbReference>